<comment type="caution">
    <text evidence="1">The sequence shown here is derived from an EMBL/GenBank/DDBJ whole genome shotgun (WGS) entry which is preliminary data.</text>
</comment>
<proteinExistence type="predicted"/>
<organism evidence="1 2">
    <name type="scientific">Dictyostelium firmibasis</name>
    <dbReference type="NCBI Taxonomy" id="79012"/>
    <lineage>
        <taxon>Eukaryota</taxon>
        <taxon>Amoebozoa</taxon>
        <taxon>Evosea</taxon>
        <taxon>Eumycetozoa</taxon>
        <taxon>Dictyostelia</taxon>
        <taxon>Dictyosteliales</taxon>
        <taxon>Dictyosteliaceae</taxon>
        <taxon>Dictyostelium</taxon>
    </lineage>
</organism>
<accession>A0AAN7Z016</accession>
<dbReference type="EMBL" id="JAVFKY010000001">
    <property type="protein sequence ID" value="KAK5584661.1"/>
    <property type="molecule type" value="Genomic_DNA"/>
</dbReference>
<keyword evidence="2" id="KW-1185">Reference proteome</keyword>
<reference evidence="1 2" key="1">
    <citation type="submission" date="2023-11" db="EMBL/GenBank/DDBJ databases">
        <title>Dfirmibasis_genome.</title>
        <authorList>
            <person name="Edelbroek B."/>
            <person name="Kjellin J."/>
            <person name="Jerlstrom-Hultqvist J."/>
            <person name="Soderbom F."/>
        </authorList>
    </citation>
    <scope>NUCLEOTIDE SEQUENCE [LARGE SCALE GENOMIC DNA]</scope>
    <source>
        <strain evidence="1 2">TNS-C-14</strain>
    </source>
</reference>
<name>A0AAN7Z016_9MYCE</name>
<gene>
    <name evidence="1" type="ORF">RB653_006277</name>
</gene>
<protein>
    <submittedName>
        <fullName evidence="1">Uncharacterized protein</fullName>
    </submittedName>
</protein>
<evidence type="ECO:0000313" key="1">
    <source>
        <dbReference type="EMBL" id="KAK5584661.1"/>
    </source>
</evidence>
<sequence>MTIIGTLSNISNVGLGGTSNKSSINNFSNNGSYGNNKNSDQIISSVLELIIRDGGIVDGLFGTQSALNKFFSQIFGKST</sequence>
<dbReference type="Proteomes" id="UP001344447">
    <property type="component" value="Unassembled WGS sequence"/>
</dbReference>
<dbReference type="AlphaFoldDB" id="A0AAN7Z016"/>
<evidence type="ECO:0000313" key="2">
    <source>
        <dbReference type="Proteomes" id="UP001344447"/>
    </source>
</evidence>